<dbReference type="GO" id="GO:0009882">
    <property type="term" value="F:blue light photoreceptor activity"/>
    <property type="evidence" value="ECO:0007669"/>
    <property type="project" value="InterPro"/>
</dbReference>
<feature type="domain" description="BLUF" evidence="1">
    <location>
        <begin position="1"/>
        <end position="92"/>
    </location>
</feature>
<dbReference type="GO" id="GO:0071949">
    <property type="term" value="F:FAD binding"/>
    <property type="evidence" value="ECO:0007669"/>
    <property type="project" value="InterPro"/>
</dbReference>
<protein>
    <submittedName>
        <fullName evidence="2">BLUF domain-containing protein</fullName>
    </submittedName>
</protein>
<dbReference type="InterPro" id="IPR007024">
    <property type="entry name" value="BLUF_domain"/>
</dbReference>
<dbReference type="SUPFAM" id="SSF54975">
    <property type="entry name" value="Acylphosphatase/BLUF domain-like"/>
    <property type="match status" value="1"/>
</dbReference>
<reference evidence="2 3" key="1">
    <citation type="submission" date="2020-02" db="EMBL/GenBank/DDBJ databases">
        <authorList>
            <person name="Zheng R.K."/>
            <person name="Sun C.M."/>
        </authorList>
    </citation>
    <scope>NUCLEOTIDE SEQUENCE [LARGE SCALE GENOMIC DNA]</scope>
    <source>
        <strain evidence="3">zrk23</strain>
    </source>
</reference>
<dbReference type="EMBL" id="CP049109">
    <property type="protein sequence ID" value="QIG81011.1"/>
    <property type="molecule type" value="Genomic_DNA"/>
</dbReference>
<keyword evidence="3" id="KW-1185">Reference proteome</keyword>
<proteinExistence type="predicted"/>
<dbReference type="RefSeq" id="WP_165327937.1">
    <property type="nucleotide sequence ID" value="NZ_CP049109.1"/>
</dbReference>
<dbReference type="Gene3D" id="3.30.70.100">
    <property type="match status" value="1"/>
</dbReference>
<evidence type="ECO:0000313" key="3">
    <source>
        <dbReference type="Proteomes" id="UP000501568"/>
    </source>
</evidence>
<dbReference type="AlphaFoldDB" id="A0A6G6Y838"/>
<evidence type="ECO:0000313" key="2">
    <source>
        <dbReference type="EMBL" id="QIG81011.1"/>
    </source>
</evidence>
<dbReference type="InterPro" id="IPR036046">
    <property type="entry name" value="Acylphosphatase-like_dom_sf"/>
</dbReference>
<name>A0A6G6Y838_9SPHN</name>
<dbReference type="SMART" id="SM01034">
    <property type="entry name" value="BLUF"/>
    <property type="match status" value="1"/>
</dbReference>
<dbReference type="KEGG" id="spzr:G5C33_15250"/>
<accession>A0A6G6Y838</accession>
<gene>
    <name evidence="2" type="ORF">G5C33_15250</name>
</gene>
<dbReference type="PROSITE" id="PS50925">
    <property type="entry name" value="BLUF"/>
    <property type="match status" value="1"/>
</dbReference>
<dbReference type="Proteomes" id="UP000501568">
    <property type="component" value="Chromosome"/>
</dbReference>
<sequence length="132" mass="14928">MLQLVYVSSVNPAAGSVAPEPILQVSRRLNARDDITGLLYSDGRRFLQALEGPEEAVEAAFARIEADPRHRAIVLLSRRIVDRREFGDWMMAHRTTAEDLDEFLHRIRTLVARASPEIRATFEGFAELRRAA</sequence>
<organism evidence="2 3">
    <name type="scientific">Stakelama tenebrarum</name>
    <dbReference type="NCBI Taxonomy" id="2711215"/>
    <lineage>
        <taxon>Bacteria</taxon>
        <taxon>Pseudomonadati</taxon>
        <taxon>Pseudomonadota</taxon>
        <taxon>Alphaproteobacteria</taxon>
        <taxon>Sphingomonadales</taxon>
        <taxon>Sphingomonadaceae</taxon>
        <taxon>Stakelama</taxon>
    </lineage>
</organism>
<evidence type="ECO:0000259" key="1">
    <source>
        <dbReference type="PROSITE" id="PS50925"/>
    </source>
</evidence>
<dbReference type="Pfam" id="PF04940">
    <property type="entry name" value="BLUF"/>
    <property type="match status" value="1"/>
</dbReference>